<dbReference type="InParanoid" id="A0A0C2ZCN4"/>
<dbReference type="HOGENOM" id="CLU_2706305_0_0_1"/>
<dbReference type="AlphaFoldDB" id="A0A0C2ZCN4"/>
<dbReference type="Proteomes" id="UP000053989">
    <property type="component" value="Unassembled WGS sequence"/>
</dbReference>
<evidence type="ECO:0000313" key="2">
    <source>
        <dbReference type="Proteomes" id="UP000053989"/>
    </source>
</evidence>
<keyword evidence="2" id="KW-1185">Reference proteome</keyword>
<protein>
    <submittedName>
        <fullName evidence="1">Uncharacterized protein</fullName>
    </submittedName>
</protein>
<accession>A0A0C2ZCN4</accession>
<reference evidence="1 2" key="1">
    <citation type="submission" date="2014-04" db="EMBL/GenBank/DDBJ databases">
        <authorList>
            <consortium name="DOE Joint Genome Institute"/>
            <person name="Kuo A."/>
            <person name="Kohler A."/>
            <person name="Nagy L.G."/>
            <person name="Floudas D."/>
            <person name="Copeland A."/>
            <person name="Barry K.W."/>
            <person name="Cichocki N."/>
            <person name="Veneault-Fourrey C."/>
            <person name="LaButti K."/>
            <person name="Lindquist E.A."/>
            <person name="Lipzen A."/>
            <person name="Lundell T."/>
            <person name="Morin E."/>
            <person name="Murat C."/>
            <person name="Sun H."/>
            <person name="Tunlid A."/>
            <person name="Henrissat B."/>
            <person name="Grigoriev I.V."/>
            <person name="Hibbett D.S."/>
            <person name="Martin F."/>
            <person name="Nordberg H.P."/>
            <person name="Cantor M.N."/>
            <person name="Hua S.X."/>
        </authorList>
    </citation>
    <scope>NUCLEOTIDE SEQUENCE [LARGE SCALE GENOMIC DNA]</scope>
    <source>
        <strain evidence="1 2">Foug A</strain>
    </source>
</reference>
<name>A0A0C2ZCN4_9AGAM</name>
<dbReference type="EMBL" id="KN822334">
    <property type="protein sequence ID" value="KIM50762.1"/>
    <property type="molecule type" value="Genomic_DNA"/>
</dbReference>
<organism evidence="1 2">
    <name type="scientific">Scleroderma citrinum Foug A</name>
    <dbReference type="NCBI Taxonomy" id="1036808"/>
    <lineage>
        <taxon>Eukaryota</taxon>
        <taxon>Fungi</taxon>
        <taxon>Dikarya</taxon>
        <taxon>Basidiomycota</taxon>
        <taxon>Agaricomycotina</taxon>
        <taxon>Agaricomycetes</taxon>
        <taxon>Agaricomycetidae</taxon>
        <taxon>Boletales</taxon>
        <taxon>Sclerodermatineae</taxon>
        <taxon>Sclerodermataceae</taxon>
        <taxon>Scleroderma</taxon>
    </lineage>
</organism>
<sequence>MNTPFSFNQLNDVLHDEVRAFPTNCERWSPNTLEEEKHTKRKSWKIQEAGQITTSLVDIVVEHQVAIMEDSDR</sequence>
<proteinExistence type="predicted"/>
<reference evidence="2" key="2">
    <citation type="submission" date="2015-01" db="EMBL/GenBank/DDBJ databases">
        <title>Evolutionary Origins and Diversification of the Mycorrhizal Mutualists.</title>
        <authorList>
            <consortium name="DOE Joint Genome Institute"/>
            <consortium name="Mycorrhizal Genomics Consortium"/>
            <person name="Kohler A."/>
            <person name="Kuo A."/>
            <person name="Nagy L.G."/>
            <person name="Floudas D."/>
            <person name="Copeland A."/>
            <person name="Barry K.W."/>
            <person name="Cichocki N."/>
            <person name="Veneault-Fourrey C."/>
            <person name="LaButti K."/>
            <person name="Lindquist E.A."/>
            <person name="Lipzen A."/>
            <person name="Lundell T."/>
            <person name="Morin E."/>
            <person name="Murat C."/>
            <person name="Riley R."/>
            <person name="Ohm R."/>
            <person name="Sun H."/>
            <person name="Tunlid A."/>
            <person name="Henrissat B."/>
            <person name="Grigoriev I.V."/>
            <person name="Hibbett D.S."/>
            <person name="Martin F."/>
        </authorList>
    </citation>
    <scope>NUCLEOTIDE SEQUENCE [LARGE SCALE GENOMIC DNA]</scope>
    <source>
        <strain evidence="2">Foug A</strain>
    </source>
</reference>
<gene>
    <name evidence="1" type="ORF">SCLCIDRAFT_765137</name>
</gene>
<evidence type="ECO:0000313" key="1">
    <source>
        <dbReference type="EMBL" id="KIM50762.1"/>
    </source>
</evidence>